<organism evidence="8 9">
    <name type="scientific">Polarella glacialis</name>
    <name type="common">Dinoflagellate</name>
    <dbReference type="NCBI Taxonomy" id="89957"/>
    <lineage>
        <taxon>Eukaryota</taxon>
        <taxon>Sar</taxon>
        <taxon>Alveolata</taxon>
        <taxon>Dinophyceae</taxon>
        <taxon>Suessiales</taxon>
        <taxon>Suessiaceae</taxon>
        <taxon>Polarella</taxon>
    </lineage>
</organism>
<gene>
    <name evidence="8" type="ORF">PGLA1383_LOCUS43887</name>
</gene>
<protein>
    <recommendedName>
        <fullName evidence="6">Cytosine-specific methyltransferase</fullName>
        <ecNumber evidence="6">2.1.1.37</ecNumber>
    </recommendedName>
</protein>
<comment type="similarity">
    <text evidence="4 5">Belongs to the class I-like SAM-binding methyltransferase superfamily. C5-methyltransferase family.</text>
</comment>
<feature type="active site" evidence="4">
    <location>
        <position position="239"/>
    </location>
</feature>
<dbReference type="NCBIfam" id="TIGR00675">
    <property type="entry name" value="dcm"/>
    <property type="match status" value="1"/>
</dbReference>
<evidence type="ECO:0000256" key="1">
    <source>
        <dbReference type="ARBA" id="ARBA00022603"/>
    </source>
</evidence>
<dbReference type="OMA" id="GKAPTLI"/>
<accession>A0A813GNZ1</accession>
<dbReference type="EC" id="2.1.1.37" evidence="6"/>
<dbReference type="Gene3D" id="3.40.50.150">
    <property type="entry name" value="Vaccinia Virus protein VP39"/>
    <property type="match status" value="1"/>
</dbReference>
<dbReference type="GO" id="GO:0032259">
    <property type="term" value="P:methylation"/>
    <property type="evidence" value="ECO:0007669"/>
    <property type="project" value="UniProtKB-KW"/>
</dbReference>
<dbReference type="SUPFAM" id="SSF53335">
    <property type="entry name" value="S-adenosyl-L-methionine-dependent methyltransferases"/>
    <property type="match status" value="1"/>
</dbReference>
<feature type="compositionally biased region" description="Basic and acidic residues" evidence="7">
    <location>
        <begin position="14"/>
        <end position="28"/>
    </location>
</feature>
<dbReference type="Pfam" id="PF00145">
    <property type="entry name" value="DNA_methylase"/>
    <property type="match status" value="1"/>
</dbReference>
<keyword evidence="9" id="KW-1185">Reference proteome</keyword>
<evidence type="ECO:0000256" key="6">
    <source>
        <dbReference type="RuleBase" id="RU000417"/>
    </source>
</evidence>
<dbReference type="InterPro" id="IPR050750">
    <property type="entry name" value="C5-MTase"/>
</dbReference>
<dbReference type="PROSITE" id="PS00094">
    <property type="entry name" value="C5_MTASE_1"/>
    <property type="match status" value="1"/>
</dbReference>
<keyword evidence="2 4" id="KW-0808">Transferase</keyword>
<evidence type="ECO:0000256" key="2">
    <source>
        <dbReference type="ARBA" id="ARBA00022679"/>
    </source>
</evidence>
<dbReference type="Gene3D" id="3.90.120.10">
    <property type="entry name" value="DNA Methylase, subunit A, domain 2"/>
    <property type="match status" value="1"/>
</dbReference>
<dbReference type="InterPro" id="IPR018117">
    <property type="entry name" value="C5_DNA_meth_AS"/>
</dbReference>
<proteinExistence type="inferred from homology"/>
<dbReference type="Proteomes" id="UP000654075">
    <property type="component" value="Unassembled WGS sequence"/>
</dbReference>
<dbReference type="InterPro" id="IPR029063">
    <property type="entry name" value="SAM-dependent_MTases_sf"/>
</dbReference>
<feature type="compositionally biased region" description="Basic and acidic residues" evidence="7">
    <location>
        <begin position="43"/>
        <end position="57"/>
    </location>
</feature>
<dbReference type="PROSITE" id="PS00095">
    <property type="entry name" value="C5_MTASE_2"/>
    <property type="match status" value="1"/>
</dbReference>
<dbReference type="GO" id="GO:0003886">
    <property type="term" value="F:DNA (cytosine-5-)-methyltransferase activity"/>
    <property type="evidence" value="ECO:0007669"/>
    <property type="project" value="UniProtKB-EC"/>
</dbReference>
<dbReference type="InterPro" id="IPR031303">
    <property type="entry name" value="C5_meth_CS"/>
</dbReference>
<evidence type="ECO:0000256" key="4">
    <source>
        <dbReference type="PROSITE-ProRule" id="PRU01016"/>
    </source>
</evidence>
<dbReference type="AlphaFoldDB" id="A0A813GNZ1"/>
<evidence type="ECO:0000256" key="7">
    <source>
        <dbReference type="SAM" id="MobiDB-lite"/>
    </source>
</evidence>
<dbReference type="CDD" id="cd00315">
    <property type="entry name" value="Cyt_C5_DNA_methylase"/>
    <property type="match status" value="1"/>
</dbReference>
<comment type="caution">
    <text evidence="8">The sequence shown here is derived from an EMBL/GenBank/DDBJ whole genome shotgun (WGS) entry which is preliminary data.</text>
</comment>
<name>A0A813GNZ1_POLGL</name>
<dbReference type="InterPro" id="IPR001525">
    <property type="entry name" value="C5_MeTfrase"/>
</dbReference>
<dbReference type="PRINTS" id="PR00105">
    <property type="entry name" value="C5METTRFRASE"/>
</dbReference>
<keyword evidence="3 4" id="KW-0949">S-adenosyl-L-methionine</keyword>
<dbReference type="PANTHER" id="PTHR46098:SF1">
    <property type="entry name" value="TRNA (CYTOSINE(38)-C(5))-METHYLTRANSFERASE"/>
    <property type="match status" value="1"/>
</dbReference>
<evidence type="ECO:0000313" key="8">
    <source>
        <dbReference type="EMBL" id="CAE8627013.1"/>
    </source>
</evidence>
<dbReference type="OrthoDB" id="414133at2759"/>
<dbReference type="PANTHER" id="PTHR46098">
    <property type="entry name" value="TRNA (CYTOSINE(38)-C(5))-METHYLTRANSFERASE"/>
    <property type="match status" value="1"/>
</dbReference>
<feature type="region of interest" description="Disordered" evidence="7">
    <location>
        <begin position="1"/>
        <end position="57"/>
    </location>
</feature>
<dbReference type="PROSITE" id="PS51679">
    <property type="entry name" value="SAM_MT_C5"/>
    <property type="match status" value="1"/>
</dbReference>
<evidence type="ECO:0000313" key="9">
    <source>
        <dbReference type="Proteomes" id="UP000654075"/>
    </source>
</evidence>
<comment type="catalytic activity">
    <reaction evidence="6">
        <text>a 2'-deoxycytidine in DNA + S-adenosyl-L-methionine = a 5-methyl-2'-deoxycytidine in DNA + S-adenosyl-L-homocysteine + H(+)</text>
        <dbReference type="Rhea" id="RHEA:13681"/>
        <dbReference type="Rhea" id="RHEA-COMP:11369"/>
        <dbReference type="Rhea" id="RHEA-COMP:11370"/>
        <dbReference type="ChEBI" id="CHEBI:15378"/>
        <dbReference type="ChEBI" id="CHEBI:57856"/>
        <dbReference type="ChEBI" id="CHEBI:59789"/>
        <dbReference type="ChEBI" id="CHEBI:85452"/>
        <dbReference type="ChEBI" id="CHEBI:85454"/>
        <dbReference type="EC" id="2.1.1.37"/>
    </reaction>
</comment>
<dbReference type="EMBL" id="CAJNNV010029092">
    <property type="protein sequence ID" value="CAE8627013.1"/>
    <property type="molecule type" value="Genomic_DNA"/>
</dbReference>
<sequence length="529" mass="56739">MQIHMSEGAEEGDGGERGEGSNHSDARDSGLGAAAEPSTSAGAERKPRSEVTSRLASRVEDHGGIPVGVVVVEQANAETFCQLLVSCLGKFTFKGTDRLPDGQLVFHLPHSAATMLETGAGLSDELVEFMEEKAEFFSGVRLQDDVFGRAPSFEQGSQGKAADAGAGFTFAEIFAGIGGFRLGLEPLGGRCVLASEIDKAARETYMANFGPDSGLVGDITSIYADKIPRIDMLTAGFPCQPFSCRGAQRGTEDPTGRGQLYFELVRLLKACRPKAFLFENVAGLVIMDGGMRSRREKGIAGEFVVGRTFEGILGAFEGCGYDVSWKVINARHCLPQFRERVYIVGFRSDLKLGMEWGLDINDAGWAADCPTKIRDILEPSDAEAIASAELKADHWDAVHAQCAASSVPLTERAIPLEGKAPTLISSYHKGSNYTSKYVFEEADGTVRDGEGGNPRPRFLTPRECGRVMGFPDSFVIPGVETEQKRGNWYRQIGNAVCPPVIRVVGERMLEVMVAGGGGSQQISSGISGE</sequence>
<reference evidence="8" key="1">
    <citation type="submission" date="2021-02" db="EMBL/GenBank/DDBJ databases">
        <authorList>
            <person name="Dougan E. K."/>
            <person name="Rhodes N."/>
            <person name="Thang M."/>
            <person name="Chan C."/>
        </authorList>
    </citation>
    <scope>NUCLEOTIDE SEQUENCE</scope>
</reference>
<keyword evidence="1 4" id="KW-0489">Methyltransferase</keyword>
<evidence type="ECO:0000256" key="3">
    <source>
        <dbReference type="ARBA" id="ARBA00022691"/>
    </source>
</evidence>
<evidence type="ECO:0000256" key="5">
    <source>
        <dbReference type="RuleBase" id="RU000416"/>
    </source>
</evidence>